<protein>
    <recommendedName>
        <fullName evidence="2">OTU domain-containing protein</fullName>
    </recommendedName>
</protein>
<dbReference type="InterPro" id="IPR003323">
    <property type="entry name" value="OTU_dom"/>
</dbReference>
<evidence type="ECO:0000313" key="4">
    <source>
        <dbReference type="Proteomes" id="UP001497453"/>
    </source>
</evidence>
<dbReference type="InterPro" id="IPR050704">
    <property type="entry name" value="Peptidase_C85-like"/>
</dbReference>
<evidence type="ECO:0000313" key="3">
    <source>
        <dbReference type="EMBL" id="CAL1697712.1"/>
    </source>
</evidence>
<dbReference type="PANTHER" id="PTHR12419:SF7">
    <property type="entry name" value="OTU DOMAIN-CONTAINING PROTEIN 3"/>
    <property type="match status" value="1"/>
</dbReference>
<evidence type="ECO:0000259" key="2">
    <source>
        <dbReference type="PROSITE" id="PS50802"/>
    </source>
</evidence>
<dbReference type="Proteomes" id="UP001497453">
    <property type="component" value="Chromosome 10"/>
</dbReference>
<dbReference type="EMBL" id="OZ037953">
    <property type="protein sequence ID" value="CAL1697712.1"/>
    <property type="molecule type" value="Genomic_DNA"/>
</dbReference>
<dbReference type="SUPFAM" id="SSF54001">
    <property type="entry name" value="Cysteine proteinases"/>
    <property type="match status" value="1"/>
</dbReference>
<accession>A0ABP1CPV1</accession>
<feature type="region of interest" description="Disordered" evidence="1">
    <location>
        <begin position="1"/>
        <end position="32"/>
    </location>
</feature>
<feature type="compositionally biased region" description="Low complexity" evidence="1">
    <location>
        <begin position="383"/>
        <end position="398"/>
    </location>
</feature>
<dbReference type="Gene3D" id="3.90.70.80">
    <property type="match status" value="1"/>
</dbReference>
<feature type="domain" description="OTU" evidence="2">
    <location>
        <begin position="46"/>
        <end position="228"/>
    </location>
</feature>
<feature type="region of interest" description="Disordered" evidence="1">
    <location>
        <begin position="230"/>
        <end position="475"/>
    </location>
</feature>
<gene>
    <name evidence="3" type="ORF">GFSPODELE1_LOCUS1812</name>
</gene>
<feature type="compositionally biased region" description="Low complexity" evidence="1">
    <location>
        <begin position="334"/>
        <end position="345"/>
    </location>
</feature>
<feature type="compositionally biased region" description="Basic residues" evidence="1">
    <location>
        <begin position="412"/>
        <end position="429"/>
    </location>
</feature>
<proteinExistence type="predicted"/>
<evidence type="ECO:0000256" key="1">
    <source>
        <dbReference type="SAM" id="MobiDB-lite"/>
    </source>
</evidence>
<keyword evidence="4" id="KW-1185">Reference proteome</keyword>
<feature type="compositionally biased region" description="Basic and acidic residues" evidence="1">
    <location>
        <begin position="465"/>
        <end position="475"/>
    </location>
</feature>
<dbReference type="CDD" id="cd22756">
    <property type="entry name" value="OTU_OTUD3-like"/>
    <property type="match status" value="1"/>
</dbReference>
<feature type="region of interest" description="Disordered" evidence="1">
    <location>
        <begin position="176"/>
        <end position="208"/>
    </location>
</feature>
<dbReference type="PROSITE" id="PS50802">
    <property type="entry name" value="OTU"/>
    <property type="match status" value="1"/>
</dbReference>
<dbReference type="PANTHER" id="PTHR12419">
    <property type="entry name" value="OTU DOMAIN CONTAINING PROTEIN"/>
    <property type="match status" value="1"/>
</dbReference>
<feature type="compositionally biased region" description="Low complexity" evidence="1">
    <location>
        <begin position="302"/>
        <end position="312"/>
    </location>
</feature>
<name>A0ABP1CPV1_9APHY</name>
<dbReference type="InterPro" id="IPR038765">
    <property type="entry name" value="Papain-like_cys_pep_sf"/>
</dbReference>
<organism evidence="3 4">
    <name type="scientific">Somion occarium</name>
    <dbReference type="NCBI Taxonomy" id="3059160"/>
    <lineage>
        <taxon>Eukaryota</taxon>
        <taxon>Fungi</taxon>
        <taxon>Dikarya</taxon>
        <taxon>Basidiomycota</taxon>
        <taxon>Agaricomycotina</taxon>
        <taxon>Agaricomycetes</taxon>
        <taxon>Polyporales</taxon>
        <taxon>Cerrenaceae</taxon>
        <taxon>Somion</taxon>
    </lineage>
</organism>
<sequence>MGHTKRRSARPAQQVRPRTTRSKGRPLTDVGENTQQLTEQLRGLGLYAAPTLGDGNCLFRALSDQLYGTDTYHLKLRHALCNWIEAHKERYAPFVDDDRGLDVHLQCMRQPGTYGGHLELSAFAHLTRRNVKVIQPGLVYVIEWDAGAEPSDAPAPSLTSLGLPEVDPSAAIINERERRKLKRNQKRLEEKPAVQTPAPDSDDESTTPQGTVYVAYHDWEHFSSIRNLRGPHAGLPNVHEMSSPDHHDHPPSPPKKPASKGKEPKRTRIQPSLSKPPIVKIDEVTALPSTPSQIPLPPSRSPSPESLPASLPYPMPDSGLPRSYRSPKRSFDESSASSDGSQSAAKRPRSATRAPFANTLSVSGPQTPEDDFEDVDTPDLTASNPGSPSSTSSLSPMSSPSPSPPPEPDRRLTRRERKRLGLPKPRAHSTKVSAGKIVIPGGRFRSKQGTSSGAEEWQKNGTGRLDVRGFRELKI</sequence>
<dbReference type="Pfam" id="PF02338">
    <property type="entry name" value="OTU"/>
    <property type="match status" value="1"/>
</dbReference>
<feature type="compositionally biased region" description="Acidic residues" evidence="1">
    <location>
        <begin position="368"/>
        <end position="377"/>
    </location>
</feature>
<reference evidence="4" key="1">
    <citation type="submission" date="2024-04" db="EMBL/GenBank/DDBJ databases">
        <authorList>
            <person name="Shaw F."/>
            <person name="Minotto A."/>
        </authorList>
    </citation>
    <scope>NUCLEOTIDE SEQUENCE [LARGE SCALE GENOMIC DNA]</scope>
</reference>